<dbReference type="EMBL" id="BAABHS010000002">
    <property type="protein sequence ID" value="GAA4949308.1"/>
    <property type="molecule type" value="Genomic_DNA"/>
</dbReference>
<evidence type="ECO:0000256" key="4">
    <source>
        <dbReference type="ARBA" id="ARBA00022840"/>
    </source>
</evidence>
<dbReference type="CDD" id="cd03215">
    <property type="entry name" value="ABC_Carb_Monos_II"/>
    <property type="match status" value="1"/>
</dbReference>
<keyword evidence="4 7" id="KW-0067">ATP-binding</keyword>
<reference evidence="8" key="1">
    <citation type="journal article" date="2019" name="Int. J. Syst. Evol. Microbiol.">
        <title>The Global Catalogue of Microorganisms (GCM) 10K type strain sequencing project: providing services to taxonomists for standard genome sequencing and annotation.</title>
        <authorList>
            <consortium name="The Broad Institute Genomics Platform"/>
            <consortium name="The Broad Institute Genome Sequencing Center for Infectious Disease"/>
            <person name="Wu L."/>
            <person name="Ma J."/>
        </authorList>
    </citation>
    <scope>NUCLEOTIDE SEQUENCE [LARGE SCALE GENOMIC DNA]</scope>
    <source>
        <strain evidence="8">JCM 17986</strain>
    </source>
</reference>
<feature type="domain" description="ABC transporter" evidence="6">
    <location>
        <begin position="264"/>
        <end position="507"/>
    </location>
</feature>
<feature type="domain" description="ABC transporter" evidence="6">
    <location>
        <begin position="9"/>
        <end position="251"/>
    </location>
</feature>
<dbReference type="InterPro" id="IPR003439">
    <property type="entry name" value="ABC_transporter-like_ATP-bd"/>
</dbReference>
<sequence>MRQESSPVLDVRGIEKSYGPNRVLRGVSFTLEKGSIYGLMGANGAGKSTLIKVLSGAEAPDGGSILRDGETVVFPDPLAAQRSGIGTVHQNPNDGVILDMTVAENLALDRLSDGSSPVLFSRRRTEAQAVEVAATLGMHLDKATLRAPVRELGVSERQLLVLARQLSRRPRLLILDEPTSALSSEESARLFDLVRALAADGMTVLFVTHKLAEIDQLCDRVGVLRDGAMQGEFDPQPDGTGFSWPTVLTALFDRTPAQMARDALPGGEPVLSLKGVRVFPDTPAFGLDVRQGHVTVLLGLLGSGKTELLEWVFGAGRAASGRGTLDGKPYAPGHPHDAIRQGVYLVPESRHEQAIIPGWSLASQMTLPFTADFTAGTLMRTGAERRAAAAKMREIGVVASGPNAPIETLSGGNQQKVVIGRWLLGKPRVLLLDEPFRGVDINARHDIGAIVRELASSAAVLVATSDVDEALEVGDRIVVFNSGQVTADMPLAEASRERLIDAMSIRASQFLGPEAGPGQRTPGTAGKERGA</sequence>
<keyword evidence="3" id="KW-0547">Nucleotide-binding</keyword>
<dbReference type="InterPro" id="IPR050107">
    <property type="entry name" value="ABC_carbohydrate_import_ATPase"/>
</dbReference>
<dbReference type="PANTHER" id="PTHR43790:SF9">
    <property type="entry name" value="GALACTOFURANOSE TRANSPORTER ATP-BINDING PROTEIN YTFR"/>
    <property type="match status" value="1"/>
</dbReference>
<accession>A0ABP9GSX7</accession>
<dbReference type="InterPro" id="IPR027417">
    <property type="entry name" value="P-loop_NTPase"/>
</dbReference>
<proteinExistence type="predicted"/>
<dbReference type="Pfam" id="PF00005">
    <property type="entry name" value="ABC_tran"/>
    <property type="match status" value="2"/>
</dbReference>
<dbReference type="PROSITE" id="PS50893">
    <property type="entry name" value="ABC_TRANSPORTER_2"/>
    <property type="match status" value="2"/>
</dbReference>
<comment type="caution">
    <text evidence="7">The sequence shown here is derived from an EMBL/GenBank/DDBJ whole genome shotgun (WGS) entry which is preliminary data.</text>
</comment>
<feature type="region of interest" description="Disordered" evidence="5">
    <location>
        <begin position="511"/>
        <end position="531"/>
    </location>
</feature>
<dbReference type="SUPFAM" id="SSF52540">
    <property type="entry name" value="P-loop containing nucleoside triphosphate hydrolases"/>
    <property type="match status" value="2"/>
</dbReference>
<dbReference type="InterPro" id="IPR017871">
    <property type="entry name" value="ABC_transporter-like_CS"/>
</dbReference>
<evidence type="ECO:0000313" key="8">
    <source>
        <dbReference type="Proteomes" id="UP001500466"/>
    </source>
</evidence>
<keyword evidence="2" id="KW-0677">Repeat</keyword>
<dbReference type="CDD" id="cd03216">
    <property type="entry name" value="ABC_Carb_Monos_I"/>
    <property type="match status" value="1"/>
</dbReference>
<name>A0ABP9GSX7_9ACTN</name>
<evidence type="ECO:0000256" key="2">
    <source>
        <dbReference type="ARBA" id="ARBA00022737"/>
    </source>
</evidence>
<dbReference type="PROSITE" id="PS00211">
    <property type="entry name" value="ABC_TRANSPORTER_1"/>
    <property type="match status" value="1"/>
</dbReference>
<dbReference type="InterPro" id="IPR003593">
    <property type="entry name" value="AAA+_ATPase"/>
</dbReference>
<evidence type="ECO:0000256" key="3">
    <source>
        <dbReference type="ARBA" id="ARBA00022741"/>
    </source>
</evidence>
<evidence type="ECO:0000256" key="5">
    <source>
        <dbReference type="SAM" id="MobiDB-lite"/>
    </source>
</evidence>
<evidence type="ECO:0000259" key="6">
    <source>
        <dbReference type="PROSITE" id="PS50893"/>
    </source>
</evidence>
<organism evidence="7 8">
    <name type="scientific">Yinghuangia aomiensis</name>
    <dbReference type="NCBI Taxonomy" id="676205"/>
    <lineage>
        <taxon>Bacteria</taxon>
        <taxon>Bacillati</taxon>
        <taxon>Actinomycetota</taxon>
        <taxon>Actinomycetes</taxon>
        <taxon>Kitasatosporales</taxon>
        <taxon>Streptomycetaceae</taxon>
        <taxon>Yinghuangia</taxon>
    </lineage>
</organism>
<keyword evidence="1" id="KW-0813">Transport</keyword>
<dbReference type="PANTHER" id="PTHR43790">
    <property type="entry name" value="CARBOHYDRATE TRANSPORT ATP-BINDING PROTEIN MG119-RELATED"/>
    <property type="match status" value="1"/>
</dbReference>
<dbReference type="Gene3D" id="3.40.50.300">
    <property type="entry name" value="P-loop containing nucleotide triphosphate hydrolases"/>
    <property type="match status" value="2"/>
</dbReference>
<dbReference type="GO" id="GO:0005524">
    <property type="term" value="F:ATP binding"/>
    <property type="evidence" value="ECO:0007669"/>
    <property type="project" value="UniProtKB-KW"/>
</dbReference>
<dbReference type="SMART" id="SM00382">
    <property type="entry name" value="AAA"/>
    <property type="match status" value="2"/>
</dbReference>
<gene>
    <name evidence="7" type="ORF">GCM10023205_07120</name>
</gene>
<evidence type="ECO:0000313" key="7">
    <source>
        <dbReference type="EMBL" id="GAA4949308.1"/>
    </source>
</evidence>
<evidence type="ECO:0000256" key="1">
    <source>
        <dbReference type="ARBA" id="ARBA00022448"/>
    </source>
</evidence>
<keyword evidence="8" id="KW-1185">Reference proteome</keyword>
<protein>
    <submittedName>
        <fullName evidence="7">Sugar ABC transporter ATP-binding protein</fullName>
    </submittedName>
</protein>
<dbReference type="RefSeq" id="WP_345673747.1">
    <property type="nucleotide sequence ID" value="NZ_BAABHS010000002.1"/>
</dbReference>
<dbReference type="Proteomes" id="UP001500466">
    <property type="component" value="Unassembled WGS sequence"/>
</dbReference>